<keyword evidence="2" id="KW-1185">Reference proteome</keyword>
<dbReference type="EMBL" id="CAJVQC010040653">
    <property type="protein sequence ID" value="CAG8771297.1"/>
    <property type="molecule type" value="Genomic_DNA"/>
</dbReference>
<evidence type="ECO:0000313" key="2">
    <source>
        <dbReference type="Proteomes" id="UP000789920"/>
    </source>
</evidence>
<accession>A0ACA9R0D7</accession>
<name>A0ACA9R0D7_9GLOM</name>
<sequence>SDSTRKKCGKLLKKGEPDISTVSKMVLNDWLRGKIPYFTPPPENDDNDKTEETNTEKAKNVEQIFHNIHVTTQFLPDDLNKSE</sequence>
<gene>
    <name evidence="1" type="ORF">RPERSI_LOCUS16439</name>
</gene>
<comment type="caution">
    <text evidence="1">The sequence shown here is derived from an EMBL/GenBank/DDBJ whole genome shotgun (WGS) entry which is preliminary data.</text>
</comment>
<protein>
    <submittedName>
        <fullName evidence="1">6253_t:CDS:1</fullName>
    </submittedName>
</protein>
<proteinExistence type="predicted"/>
<organism evidence="1 2">
    <name type="scientific">Racocetra persica</name>
    <dbReference type="NCBI Taxonomy" id="160502"/>
    <lineage>
        <taxon>Eukaryota</taxon>
        <taxon>Fungi</taxon>
        <taxon>Fungi incertae sedis</taxon>
        <taxon>Mucoromycota</taxon>
        <taxon>Glomeromycotina</taxon>
        <taxon>Glomeromycetes</taxon>
        <taxon>Diversisporales</taxon>
        <taxon>Gigasporaceae</taxon>
        <taxon>Racocetra</taxon>
    </lineage>
</organism>
<evidence type="ECO:0000313" key="1">
    <source>
        <dbReference type="EMBL" id="CAG8771297.1"/>
    </source>
</evidence>
<dbReference type="Proteomes" id="UP000789920">
    <property type="component" value="Unassembled WGS sequence"/>
</dbReference>
<reference evidence="1" key="1">
    <citation type="submission" date="2021-06" db="EMBL/GenBank/DDBJ databases">
        <authorList>
            <person name="Kallberg Y."/>
            <person name="Tangrot J."/>
            <person name="Rosling A."/>
        </authorList>
    </citation>
    <scope>NUCLEOTIDE SEQUENCE</scope>
    <source>
        <strain evidence="1">MA461A</strain>
    </source>
</reference>
<feature type="non-terminal residue" evidence="1">
    <location>
        <position position="1"/>
    </location>
</feature>